<dbReference type="SUPFAM" id="SSF56281">
    <property type="entry name" value="Metallo-hydrolase/oxidoreductase"/>
    <property type="match status" value="1"/>
</dbReference>
<dbReference type="PANTHER" id="PTHR46018">
    <property type="entry name" value="ZINC PHOSPHODIESTERASE ELAC PROTEIN 1"/>
    <property type="match status" value="1"/>
</dbReference>
<dbReference type="EMBL" id="UINC01017057">
    <property type="protein sequence ID" value="SVA70522.1"/>
    <property type="molecule type" value="Genomic_DNA"/>
</dbReference>
<dbReference type="Gene3D" id="3.60.15.10">
    <property type="entry name" value="Ribonuclease Z/Hydroxyacylglutathione hydrolase-like"/>
    <property type="match status" value="1"/>
</dbReference>
<dbReference type="GO" id="GO:0042781">
    <property type="term" value="F:3'-tRNA processing endoribonuclease activity"/>
    <property type="evidence" value="ECO:0007669"/>
    <property type="project" value="TreeGrafter"/>
</dbReference>
<organism evidence="2">
    <name type="scientific">marine metagenome</name>
    <dbReference type="NCBI Taxonomy" id="408172"/>
    <lineage>
        <taxon>unclassified sequences</taxon>
        <taxon>metagenomes</taxon>
        <taxon>ecological metagenomes</taxon>
    </lineage>
</organism>
<dbReference type="AlphaFoldDB" id="A0A381Y1G1"/>
<dbReference type="InterPro" id="IPR001279">
    <property type="entry name" value="Metallo-B-lactamas"/>
</dbReference>
<name>A0A381Y1G1_9ZZZZ</name>
<gene>
    <name evidence="2" type="ORF">METZ01_LOCUS123376</name>
</gene>
<evidence type="ECO:0000259" key="1">
    <source>
        <dbReference type="Pfam" id="PF12706"/>
    </source>
</evidence>
<evidence type="ECO:0000313" key="2">
    <source>
        <dbReference type="EMBL" id="SVA70522.1"/>
    </source>
</evidence>
<dbReference type="PANTHER" id="PTHR46018:SF2">
    <property type="entry name" value="ZINC PHOSPHODIESTERASE ELAC PROTEIN 1"/>
    <property type="match status" value="1"/>
</dbReference>
<reference evidence="2" key="1">
    <citation type="submission" date="2018-05" db="EMBL/GenBank/DDBJ databases">
        <authorList>
            <person name="Lanie J.A."/>
            <person name="Ng W.-L."/>
            <person name="Kazmierczak K.M."/>
            <person name="Andrzejewski T.M."/>
            <person name="Davidsen T.M."/>
            <person name="Wayne K.J."/>
            <person name="Tettelin H."/>
            <person name="Glass J.I."/>
            <person name="Rusch D."/>
            <person name="Podicherti R."/>
            <person name="Tsui H.-C.T."/>
            <person name="Winkler M.E."/>
        </authorList>
    </citation>
    <scope>NUCLEOTIDE SEQUENCE</scope>
</reference>
<feature type="domain" description="Metallo-beta-lactamase" evidence="1">
    <location>
        <begin position="27"/>
        <end position="200"/>
    </location>
</feature>
<accession>A0A381Y1G1</accession>
<protein>
    <recommendedName>
        <fullName evidence="1">Metallo-beta-lactamase domain-containing protein</fullName>
    </recommendedName>
</protein>
<sequence>ILLDLGTGLRFYGVDEPCAQAPFRGTALVSHLHWDHIQGLPFFAPINCPDARLDVYGPRNGRTLEACFEEFMAPPYFPIGFRDLAGDVGFHDVGAGSFEVGPATVTVAAVPHVGATNGYRIGWNGLNIAYVSDHQEPAGAPRLVDEAVLALVDGVDLLIHDAQFTPDEFAQRPDWGHCTVDYAVEVAHQAGVGELVLFHHDPAHCDATVDGLLEGAQATAVGRNVGAVSAAAEGRTISLGSSRPAA</sequence>
<dbReference type="Pfam" id="PF12706">
    <property type="entry name" value="Lactamase_B_2"/>
    <property type="match status" value="1"/>
</dbReference>
<feature type="non-terminal residue" evidence="2">
    <location>
        <position position="1"/>
    </location>
</feature>
<dbReference type="InterPro" id="IPR036866">
    <property type="entry name" value="RibonucZ/Hydroxyglut_hydro"/>
</dbReference>
<dbReference type="CDD" id="cd07715">
    <property type="entry name" value="TaR3-like_MBL-fold"/>
    <property type="match status" value="1"/>
</dbReference>
<proteinExistence type="predicted"/>